<organism evidence="1">
    <name type="scientific">Panstrongylus lignarius</name>
    <dbReference type="NCBI Taxonomy" id="156445"/>
    <lineage>
        <taxon>Eukaryota</taxon>
        <taxon>Metazoa</taxon>
        <taxon>Ecdysozoa</taxon>
        <taxon>Arthropoda</taxon>
        <taxon>Hexapoda</taxon>
        <taxon>Insecta</taxon>
        <taxon>Pterygota</taxon>
        <taxon>Neoptera</taxon>
        <taxon>Paraneoptera</taxon>
        <taxon>Hemiptera</taxon>
        <taxon>Heteroptera</taxon>
        <taxon>Panheteroptera</taxon>
        <taxon>Cimicomorpha</taxon>
        <taxon>Reduviidae</taxon>
        <taxon>Triatominae</taxon>
        <taxon>Panstrongylus</taxon>
    </lineage>
</organism>
<accession>A0A224Y202</accession>
<dbReference type="AlphaFoldDB" id="A0A224Y202"/>
<name>A0A224Y202_9HEMI</name>
<reference evidence="1" key="1">
    <citation type="journal article" date="2018" name="PLoS Negl. Trop. Dis.">
        <title>An insight into the salivary gland and fat body transcriptome of Panstrongylus lignarius (Hemiptera: Heteroptera), the main vector of Chagas disease in Peru.</title>
        <authorList>
            <person name="Nevoa J.C."/>
            <person name="Mendes M.T."/>
            <person name="da Silva M.V."/>
            <person name="Soares S.C."/>
            <person name="Oliveira C.J.F."/>
            <person name="Ribeiro J.M.C."/>
        </authorList>
    </citation>
    <scope>NUCLEOTIDE SEQUENCE</scope>
</reference>
<sequence>MSAFCRAILEARCAAFTAASILSLNFAERIRNRCFFFCDVIRTLFLYFPSSLEPSLNVVTPYPYFLLLNHSPSYFSPSDLSLIPNPDLLSFFHSPRYVSVTLASICSSSTTKLALESV</sequence>
<evidence type="ECO:0000313" key="1">
    <source>
        <dbReference type="EMBL" id="JAW14449.1"/>
    </source>
</evidence>
<proteinExistence type="predicted"/>
<dbReference type="EMBL" id="GFTR01001977">
    <property type="protein sequence ID" value="JAW14449.1"/>
    <property type="molecule type" value="Transcribed_RNA"/>
</dbReference>
<protein>
    <submittedName>
        <fullName evidence="1">Putative secreted protein</fullName>
    </submittedName>
</protein>